<keyword evidence="3" id="KW-0805">Transcription regulation</keyword>
<evidence type="ECO:0000256" key="7">
    <source>
        <dbReference type="SAM" id="MobiDB-lite"/>
    </source>
</evidence>
<feature type="compositionally biased region" description="Low complexity" evidence="7">
    <location>
        <begin position="30"/>
        <end position="49"/>
    </location>
</feature>
<protein>
    <recommendedName>
        <fullName evidence="8">WRKY domain-containing protein</fullName>
    </recommendedName>
</protein>
<feature type="domain" description="WRKY" evidence="8">
    <location>
        <begin position="357"/>
        <end position="422"/>
    </location>
</feature>
<organism evidence="9 10">
    <name type="scientific">Beta vulgaris subsp. vulgaris</name>
    <name type="common">Beet</name>
    <dbReference type="NCBI Taxonomy" id="3555"/>
    <lineage>
        <taxon>Eukaryota</taxon>
        <taxon>Viridiplantae</taxon>
        <taxon>Streptophyta</taxon>
        <taxon>Embryophyta</taxon>
        <taxon>Tracheophyta</taxon>
        <taxon>Spermatophyta</taxon>
        <taxon>Magnoliopsida</taxon>
        <taxon>eudicotyledons</taxon>
        <taxon>Gunneridae</taxon>
        <taxon>Pentapetalae</taxon>
        <taxon>Caryophyllales</taxon>
        <taxon>Chenopodiaceae</taxon>
        <taxon>Betoideae</taxon>
        <taxon>Beta</taxon>
    </lineage>
</organism>
<gene>
    <name evidence="9" type="ORF">BVRB_2g031530</name>
</gene>
<evidence type="ECO:0000313" key="9">
    <source>
        <dbReference type="EMBL" id="KMT18124.1"/>
    </source>
</evidence>
<dbReference type="Pfam" id="PF03106">
    <property type="entry name" value="WRKY"/>
    <property type="match status" value="2"/>
</dbReference>
<feature type="domain" description="WRKY" evidence="8">
    <location>
        <begin position="148"/>
        <end position="208"/>
    </location>
</feature>
<dbReference type="KEGG" id="bvg:104884581"/>
<dbReference type="PROSITE" id="PS50811">
    <property type="entry name" value="WRKY"/>
    <property type="match status" value="2"/>
</dbReference>
<evidence type="ECO:0000256" key="6">
    <source>
        <dbReference type="ARBA" id="ARBA00023242"/>
    </source>
</evidence>
<evidence type="ECO:0000256" key="3">
    <source>
        <dbReference type="ARBA" id="ARBA00023015"/>
    </source>
</evidence>
<dbReference type="SUPFAM" id="SSF118290">
    <property type="entry name" value="WRKY DNA-binding domain"/>
    <property type="match status" value="2"/>
</dbReference>
<feature type="region of interest" description="Disordered" evidence="7">
    <location>
        <begin position="93"/>
        <end position="149"/>
    </location>
</feature>
<feature type="compositionally biased region" description="Polar residues" evidence="7">
    <location>
        <begin position="101"/>
        <end position="112"/>
    </location>
</feature>
<feature type="region of interest" description="Disordered" evidence="7">
    <location>
        <begin position="200"/>
        <end position="239"/>
    </location>
</feature>
<proteinExistence type="predicted"/>
<keyword evidence="2" id="KW-0677">Repeat</keyword>
<dbReference type="OrthoDB" id="764896at2759"/>
<keyword evidence="4" id="KW-0238">DNA-binding</keyword>
<dbReference type="eggNOG" id="ENOG502QSNR">
    <property type="taxonomic scope" value="Eukaryota"/>
</dbReference>
<keyword evidence="5" id="KW-0804">Transcription</keyword>
<dbReference type="AlphaFoldDB" id="A0A0J8D1E3"/>
<feature type="compositionally biased region" description="Basic and acidic residues" evidence="7">
    <location>
        <begin position="445"/>
        <end position="470"/>
    </location>
</feature>
<evidence type="ECO:0000256" key="2">
    <source>
        <dbReference type="ARBA" id="ARBA00022737"/>
    </source>
</evidence>
<evidence type="ECO:0000259" key="8">
    <source>
        <dbReference type="PROSITE" id="PS50811"/>
    </source>
</evidence>
<feature type="region of interest" description="Disordered" evidence="7">
    <location>
        <begin position="1"/>
        <end position="49"/>
    </location>
</feature>
<feature type="compositionally biased region" description="Polar residues" evidence="7">
    <location>
        <begin position="9"/>
        <end position="29"/>
    </location>
</feature>
<dbReference type="SMART" id="SM00774">
    <property type="entry name" value="WRKY"/>
    <property type="match status" value="2"/>
</dbReference>
<dbReference type="GO" id="GO:0043565">
    <property type="term" value="F:sequence-specific DNA binding"/>
    <property type="evidence" value="ECO:0007669"/>
    <property type="project" value="InterPro"/>
</dbReference>
<dbReference type="OMA" id="DGPVPMI"/>
<evidence type="ECO:0000256" key="4">
    <source>
        <dbReference type="ARBA" id="ARBA00023125"/>
    </source>
</evidence>
<keyword evidence="6" id="KW-0539">Nucleus</keyword>
<dbReference type="InterPro" id="IPR003657">
    <property type="entry name" value="WRKY_dom"/>
</dbReference>
<feature type="compositionally biased region" description="Polar residues" evidence="7">
    <location>
        <begin position="226"/>
        <end position="235"/>
    </location>
</feature>
<dbReference type="Gramene" id="KMT18124">
    <property type="protein sequence ID" value="KMT18124"/>
    <property type="gene ID" value="BVRB_2g031530"/>
</dbReference>
<evidence type="ECO:0000256" key="1">
    <source>
        <dbReference type="ARBA" id="ARBA00004123"/>
    </source>
</evidence>
<dbReference type="EMBL" id="KQ090038">
    <property type="protein sequence ID" value="KMT18124.1"/>
    <property type="molecule type" value="Genomic_DNA"/>
</dbReference>
<dbReference type="GO" id="GO:0003700">
    <property type="term" value="F:DNA-binding transcription factor activity"/>
    <property type="evidence" value="ECO:0007669"/>
    <property type="project" value="InterPro"/>
</dbReference>
<sequence>MASMEEKSNTQIEKNPEINTQNKNTSETNLSDLKSETLSSSSHTNSSYPSFSKLLEGVVMAANSALSSDPSVKTADFQGQFGMSHQEALANVTAKAAQAHPQVQPQTESTKSLIKPLSKKKVGELQIKKGNSSYHTDEPPDDVPRTPMSDVYGWRKYGQKQVKSSGSSRSYYRCTSLSCCAKKKVQHLDVSGQVIDVVYKGDHNHDPPQNVKGSSRKKDTTPRALNHSSDSSVQNLDAPRSLTCEKEIKQLVPSTTEGQDENLNRAAGTPPRDVEEQYTKTVDTTSRLGNELATVPVVEEHSGTRSDNSNELAMNNPMKEPDVMPMKKRRIKERGKACSESVYRTFKDPKIVVHTAADVAMSSDGYRWRKYGQKMVKGNPHPRSYYRCSSSGCPVRKHVERANDNSTAMIVTYEGKHDHDIPTPKKQHHASPNYSPVSGANTVLDKSENEPRDMVSDLGEEKTSEAGGDKVLESARTLLSIGIELKSC</sequence>
<comment type="subcellular location">
    <subcellularLocation>
        <location evidence="1">Nucleus</location>
    </subcellularLocation>
</comment>
<keyword evidence="10" id="KW-1185">Reference proteome</keyword>
<feature type="region of interest" description="Disordered" evidence="7">
    <location>
        <begin position="300"/>
        <end position="322"/>
    </location>
</feature>
<feature type="region of interest" description="Disordered" evidence="7">
    <location>
        <begin position="417"/>
        <end position="470"/>
    </location>
</feature>
<feature type="compositionally biased region" description="Polar residues" evidence="7">
    <location>
        <begin position="430"/>
        <end position="441"/>
    </location>
</feature>
<feature type="region of interest" description="Disordered" evidence="7">
    <location>
        <begin position="251"/>
        <end position="277"/>
    </location>
</feature>
<evidence type="ECO:0000313" key="10">
    <source>
        <dbReference type="Proteomes" id="UP000035740"/>
    </source>
</evidence>
<feature type="compositionally biased region" description="Basic and acidic residues" evidence="7">
    <location>
        <begin position="135"/>
        <end position="144"/>
    </location>
</feature>
<name>A0A0J8D1E3_BETVV</name>
<dbReference type="InterPro" id="IPR036576">
    <property type="entry name" value="WRKY_dom_sf"/>
</dbReference>
<dbReference type="FunFam" id="2.20.25.80:FF:000006">
    <property type="entry name" value="WRKY transcription factor"/>
    <property type="match status" value="1"/>
</dbReference>
<dbReference type="Gene3D" id="2.20.25.80">
    <property type="entry name" value="WRKY domain"/>
    <property type="match status" value="2"/>
</dbReference>
<dbReference type="Proteomes" id="UP000035740">
    <property type="component" value="Chromosome 2"/>
</dbReference>
<dbReference type="PANTHER" id="PTHR31221:SF322">
    <property type="entry name" value="WRKY TRANSCRIPTION FACTOR 3-RELATED"/>
    <property type="match status" value="1"/>
</dbReference>
<dbReference type="InterPro" id="IPR044810">
    <property type="entry name" value="WRKY_plant"/>
</dbReference>
<evidence type="ECO:0000256" key="5">
    <source>
        <dbReference type="ARBA" id="ARBA00023163"/>
    </source>
</evidence>
<dbReference type="GO" id="GO:0005634">
    <property type="term" value="C:nucleus"/>
    <property type="evidence" value="ECO:0007669"/>
    <property type="project" value="UniProtKB-SubCell"/>
</dbReference>
<dbReference type="PANTHER" id="PTHR31221">
    <property type="entry name" value="WRKY TRANSCRIPTION FACTOR PROTEIN 1-RELATED"/>
    <property type="match status" value="1"/>
</dbReference>
<accession>A0A0J8D1E3</accession>
<reference evidence="9 10" key="1">
    <citation type="journal article" date="2014" name="Nature">
        <title>The genome of the recently domesticated crop plant sugar beet (Beta vulgaris).</title>
        <authorList>
            <person name="Dohm J.C."/>
            <person name="Minoche A.E."/>
            <person name="Holtgrawe D."/>
            <person name="Capella-Gutierrez S."/>
            <person name="Zakrzewski F."/>
            <person name="Tafer H."/>
            <person name="Rupp O."/>
            <person name="Sorensen T.R."/>
            <person name="Stracke R."/>
            <person name="Reinhardt R."/>
            <person name="Goesmann A."/>
            <person name="Kraft T."/>
            <person name="Schulz B."/>
            <person name="Stadler P.F."/>
            <person name="Schmidt T."/>
            <person name="Gabaldon T."/>
            <person name="Lehrach H."/>
            <person name="Weisshaar B."/>
            <person name="Himmelbauer H."/>
        </authorList>
    </citation>
    <scope>NUCLEOTIDE SEQUENCE [LARGE SCALE GENOMIC DNA]</scope>
    <source>
        <tissue evidence="9">Taproot</tissue>
    </source>
</reference>